<dbReference type="Proteomes" id="UP000183988">
    <property type="component" value="Unassembled WGS sequence"/>
</dbReference>
<gene>
    <name evidence="1" type="ORF">SAMN05216225_102411</name>
</gene>
<dbReference type="STRING" id="930117.SAMN05216225_102411"/>
<accession>A0A1M5IH37</accession>
<keyword evidence="2" id="KW-1185">Reference proteome</keyword>
<dbReference type="AlphaFoldDB" id="A0A1M5IH37"/>
<dbReference type="EMBL" id="FQVW01000024">
    <property type="protein sequence ID" value="SHG27565.1"/>
    <property type="molecule type" value="Genomic_DNA"/>
</dbReference>
<evidence type="ECO:0000313" key="1">
    <source>
        <dbReference type="EMBL" id="SHG27565.1"/>
    </source>
</evidence>
<evidence type="ECO:0000313" key="2">
    <source>
        <dbReference type="Proteomes" id="UP000183988"/>
    </source>
</evidence>
<sequence>MKKLMILLIVLISFHVVIAKEIQASEGTSHMILIPPENPYYPMPILEYDFNHDSQVEYLIPFTNEKYNEYGVSLWLKSEHTGIKKWETKQRGIGLSYSALVDLTGDDVKEYLFGVKIGASAGNILSVFERKGNHLEKRAEWNYHMIEPFEGGIALWDRILADAYIVDVLKWNGEKFVFDEQLFSEYYPTIEIFYKEKIQKLDAWFYWYALADAQIKANEIQKARNSINYGISLAEQLGMPDVVDKFKDFKEQVQNH</sequence>
<dbReference type="OrthoDB" id="5637at2"/>
<dbReference type="RefSeq" id="WP_072890715.1">
    <property type="nucleotide sequence ID" value="NZ_FQVW01000024.1"/>
</dbReference>
<name>A0A1M5IH37_9BACI</name>
<protein>
    <submittedName>
        <fullName evidence="1">Uncharacterized protein</fullName>
    </submittedName>
</protein>
<organism evidence="1 2">
    <name type="scientific">Ornithinibacillus halophilus</name>
    <dbReference type="NCBI Taxonomy" id="930117"/>
    <lineage>
        <taxon>Bacteria</taxon>
        <taxon>Bacillati</taxon>
        <taxon>Bacillota</taxon>
        <taxon>Bacilli</taxon>
        <taxon>Bacillales</taxon>
        <taxon>Bacillaceae</taxon>
        <taxon>Ornithinibacillus</taxon>
    </lineage>
</organism>
<reference evidence="1 2" key="1">
    <citation type="submission" date="2016-11" db="EMBL/GenBank/DDBJ databases">
        <authorList>
            <person name="Jaros S."/>
            <person name="Januszkiewicz K."/>
            <person name="Wedrychowicz H."/>
        </authorList>
    </citation>
    <scope>NUCLEOTIDE SEQUENCE [LARGE SCALE GENOMIC DNA]</scope>
    <source>
        <strain evidence="1 2">IBRC-M 10683</strain>
    </source>
</reference>
<proteinExistence type="predicted"/>